<gene>
    <name evidence="6" type="ORF">LY90DRAFT_663766</name>
</gene>
<evidence type="ECO:0000313" key="7">
    <source>
        <dbReference type="Proteomes" id="UP000193920"/>
    </source>
</evidence>
<evidence type="ECO:0000313" key="6">
    <source>
        <dbReference type="EMBL" id="ORY83326.1"/>
    </source>
</evidence>
<name>A0A1Y2FJ96_9FUNG</name>
<dbReference type="SUPFAM" id="SSF55469">
    <property type="entry name" value="FMN-dependent nitroreductase-like"/>
    <property type="match status" value="1"/>
</dbReference>
<feature type="domain" description="Nitroreductase" evidence="5">
    <location>
        <begin position="10"/>
        <end position="165"/>
    </location>
</feature>
<dbReference type="OrthoDB" id="2094932at2759"/>
<proteinExistence type="inferred from homology"/>
<keyword evidence="7" id="KW-1185">Reference proteome</keyword>
<evidence type="ECO:0000256" key="1">
    <source>
        <dbReference type="ARBA" id="ARBA00008366"/>
    </source>
</evidence>
<evidence type="ECO:0000256" key="2">
    <source>
        <dbReference type="ARBA" id="ARBA00022630"/>
    </source>
</evidence>
<keyword evidence="4" id="KW-0560">Oxidoreductase</keyword>
<comment type="similarity">
    <text evidence="1">Belongs to the flavin oxidoreductase frp family.</text>
</comment>
<protein>
    <submittedName>
        <fullName evidence="6">NADPH-flavin oxidoreductase</fullName>
    </submittedName>
</protein>
<evidence type="ECO:0000259" key="5">
    <source>
        <dbReference type="Pfam" id="PF00881"/>
    </source>
</evidence>
<dbReference type="PANTHER" id="PTHR43425:SF2">
    <property type="entry name" value="OXYGEN-INSENSITIVE NADPH NITROREDUCTASE"/>
    <property type="match status" value="1"/>
</dbReference>
<dbReference type="Gene3D" id="3.40.109.10">
    <property type="entry name" value="NADH Oxidase"/>
    <property type="match status" value="1"/>
</dbReference>
<dbReference type="Proteomes" id="UP000193920">
    <property type="component" value="Unassembled WGS sequence"/>
</dbReference>
<dbReference type="InterPro" id="IPR000415">
    <property type="entry name" value="Nitroreductase-like"/>
</dbReference>
<dbReference type="CDD" id="cd02146">
    <property type="entry name" value="NfsA-like"/>
    <property type="match status" value="1"/>
</dbReference>
<evidence type="ECO:0000256" key="4">
    <source>
        <dbReference type="ARBA" id="ARBA00023002"/>
    </source>
</evidence>
<reference evidence="6 7" key="1">
    <citation type="submission" date="2016-08" db="EMBL/GenBank/DDBJ databases">
        <title>A Parts List for Fungal Cellulosomes Revealed by Comparative Genomics.</title>
        <authorList>
            <consortium name="DOE Joint Genome Institute"/>
            <person name="Haitjema C.H."/>
            <person name="Gilmore S.P."/>
            <person name="Henske J.K."/>
            <person name="Solomon K.V."/>
            <person name="De Groot R."/>
            <person name="Kuo A."/>
            <person name="Mondo S.J."/>
            <person name="Salamov A.A."/>
            <person name="Labutti K."/>
            <person name="Zhao Z."/>
            <person name="Chiniquy J."/>
            <person name="Barry K."/>
            <person name="Brewer H.M."/>
            <person name="Purvine S.O."/>
            <person name="Wright A.T."/>
            <person name="Boxma B."/>
            <person name="Van Alen T."/>
            <person name="Hackstein J.H."/>
            <person name="Baker S.E."/>
            <person name="Grigoriev I.V."/>
            <person name="O'Malley M.A."/>
        </authorList>
    </citation>
    <scope>NUCLEOTIDE SEQUENCE [LARGE SCALE GENOMIC DNA]</scope>
    <source>
        <strain evidence="6 7">G1</strain>
    </source>
</reference>
<organism evidence="6 7">
    <name type="scientific">Neocallimastix californiae</name>
    <dbReference type="NCBI Taxonomy" id="1754190"/>
    <lineage>
        <taxon>Eukaryota</taxon>
        <taxon>Fungi</taxon>
        <taxon>Fungi incertae sedis</taxon>
        <taxon>Chytridiomycota</taxon>
        <taxon>Chytridiomycota incertae sedis</taxon>
        <taxon>Neocallimastigomycetes</taxon>
        <taxon>Neocallimastigales</taxon>
        <taxon>Neocallimastigaceae</taxon>
        <taxon>Neocallimastix</taxon>
    </lineage>
</organism>
<dbReference type="PIRSF" id="PIRSF005426">
    <property type="entry name" value="Frp"/>
    <property type="match status" value="1"/>
</dbReference>
<comment type="caution">
    <text evidence="6">The sequence shown here is derived from an EMBL/GenBank/DDBJ whole genome shotgun (WGS) entry which is preliminary data.</text>
</comment>
<dbReference type="PANTHER" id="PTHR43425">
    <property type="entry name" value="OXYGEN-INSENSITIVE NADPH NITROREDUCTASE"/>
    <property type="match status" value="1"/>
</dbReference>
<dbReference type="AlphaFoldDB" id="A0A1Y2FJ96"/>
<dbReference type="EMBL" id="MCOG01000007">
    <property type="protein sequence ID" value="ORY83326.1"/>
    <property type="molecule type" value="Genomic_DNA"/>
</dbReference>
<keyword evidence="2" id="KW-0285">Flavoprotein</keyword>
<dbReference type="GO" id="GO:0016491">
    <property type="term" value="F:oxidoreductase activity"/>
    <property type="evidence" value="ECO:0007669"/>
    <property type="project" value="UniProtKB-KW"/>
</dbReference>
<keyword evidence="3" id="KW-0288">FMN</keyword>
<dbReference type="InterPro" id="IPR016446">
    <property type="entry name" value="Flavin_OxRdtase_Frp"/>
</dbReference>
<dbReference type="Pfam" id="PF00881">
    <property type="entry name" value="Nitroreductase"/>
    <property type="match status" value="1"/>
</dbReference>
<evidence type="ECO:0000256" key="3">
    <source>
        <dbReference type="ARBA" id="ARBA00022643"/>
    </source>
</evidence>
<sequence>MNPVIETLLKHRSIRRYKDKEVEDEKLDLIVKAAQASSNWCNGQHVSIIAIRDKESKEKIAKWSLNQSFINTCPVFLVFCADFYRTSVAFEKNGRDAKDYIEQLDTLFVGAHDVGIAIQSAIIAAESMGLGAVCIGGIRQTSLSVVKELELPKYVIPLIGLCIGYPDDDPGIKPRLDKKAIFFEGKYDTTHIREEIDKYDEVYRNYINNRSSKSRDINWSNKMSEYYLNEIKGGNCVYDQDYELLKQQGFIKIDKK</sequence>
<dbReference type="InterPro" id="IPR029479">
    <property type="entry name" value="Nitroreductase"/>
</dbReference>
<accession>A0A1Y2FJ96</accession>